<dbReference type="EMBL" id="BARW01015594">
    <property type="protein sequence ID" value="GAI96584.1"/>
    <property type="molecule type" value="Genomic_DNA"/>
</dbReference>
<feature type="non-terminal residue" evidence="1">
    <location>
        <position position="156"/>
    </location>
</feature>
<sequence length="156" mass="18004">MLPKHHSVADWDFQEGATNRSLSAIQYVSEPTSLRILEPGSTQFYDAILCRIAETQCLPQGEVRNWQYSYYRYKHPAIFRNQAVLGTADTQNHYSVYLAGTIAYLYRHIAGVSSLRDQSTCQTFVDTWTHYRTLFWNGLTPELLEALCVNIYREVA</sequence>
<evidence type="ECO:0000313" key="1">
    <source>
        <dbReference type="EMBL" id="GAI96584.1"/>
    </source>
</evidence>
<dbReference type="AlphaFoldDB" id="X1UW56"/>
<name>X1UW56_9ZZZZ</name>
<gene>
    <name evidence="1" type="ORF">S12H4_27328</name>
</gene>
<proteinExistence type="predicted"/>
<accession>X1UW56</accession>
<comment type="caution">
    <text evidence="1">The sequence shown here is derived from an EMBL/GenBank/DDBJ whole genome shotgun (WGS) entry which is preliminary data.</text>
</comment>
<reference evidence="1" key="1">
    <citation type="journal article" date="2014" name="Front. Microbiol.">
        <title>High frequency of phylogenetically diverse reductive dehalogenase-homologous genes in deep subseafloor sedimentary metagenomes.</title>
        <authorList>
            <person name="Kawai M."/>
            <person name="Futagami T."/>
            <person name="Toyoda A."/>
            <person name="Takaki Y."/>
            <person name="Nishi S."/>
            <person name="Hori S."/>
            <person name="Arai W."/>
            <person name="Tsubouchi T."/>
            <person name="Morono Y."/>
            <person name="Uchiyama I."/>
            <person name="Ito T."/>
            <person name="Fujiyama A."/>
            <person name="Inagaki F."/>
            <person name="Takami H."/>
        </authorList>
    </citation>
    <scope>NUCLEOTIDE SEQUENCE</scope>
    <source>
        <strain evidence="1">Expedition CK06-06</strain>
    </source>
</reference>
<protein>
    <submittedName>
        <fullName evidence="1">Uncharacterized protein</fullName>
    </submittedName>
</protein>
<organism evidence="1">
    <name type="scientific">marine sediment metagenome</name>
    <dbReference type="NCBI Taxonomy" id="412755"/>
    <lineage>
        <taxon>unclassified sequences</taxon>
        <taxon>metagenomes</taxon>
        <taxon>ecological metagenomes</taxon>
    </lineage>
</organism>